<dbReference type="EMBL" id="OIVN01002602">
    <property type="protein sequence ID" value="SPD04991.1"/>
    <property type="molecule type" value="Genomic_DNA"/>
</dbReference>
<dbReference type="AlphaFoldDB" id="A0A2N9H030"/>
<feature type="compositionally biased region" description="Low complexity" evidence="1">
    <location>
        <begin position="30"/>
        <end position="43"/>
    </location>
</feature>
<feature type="compositionally biased region" description="Basic and acidic residues" evidence="1">
    <location>
        <begin position="1"/>
        <end position="11"/>
    </location>
</feature>
<name>A0A2N9H030_FAGSY</name>
<feature type="region of interest" description="Disordered" evidence="1">
    <location>
        <begin position="1"/>
        <end position="53"/>
    </location>
</feature>
<organism evidence="2">
    <name type="scientific">Fagus sylvatica</name>
    <name type="common">Beechnut</name>
    <dbReference type="NCBI Taxonomy" id="28930"/>
    <lineage>
        <taxon>Eukaryota</taxon>
        <taxon>Viridiplantae</taxon>
        <taxon>Streptophyta</taxon>
        <taxon>Embryophyta</taxon>
        <taxon>Tracheophyta</taxon>
        <taxon>Spermatophyta</taxon>
        <taxon>Magnoliopsida</taxon>
        <taxon>eudicotyledons</taxon>
        <taxon>Gunneridae</taxon>
        <taxon>Pentapetalae</taxon>
        <taxon>rosids</taxon>
        <taxon>fabids</taxon>
        <taxon>Fagales</taxon>
        <taxon>Fagaceae</taxon>
        <taxon>Fagus</taxon>
    </lineage>
</organism>
<dbReference type="PANTHER" id="PTHR33427:SF3">
    <property type="entry name" value="HNH ENDONUCLEASE"/>
    <property type="match status" value="1"/>
</dbReference>
<dbReference type="PANTHER" id="PTHR33427">
    <property type="entry name" value="HNH ENDONUCLEASE"/>
    <property type="match status" value="1"/>
</dbReference>
<evidence type="ECO:0000313" key="2">
    <source>
        <dbReference type="EMBL" id="SPD04991.1"/>
    </source>
</evidence>
<protein>
    <recommendedName>
        <fullName evidence="3">HNH domain-containing protein</fullName>
    </recommendedName>
</protein>
<proteinExistence type="predicted"/>
<sequence length="143" mass="16354">MRPFNNKEPRRSRSRSQSRSSSPIKDRTRTPTSSTPPGSRPNRLTPSTSLLERELVVTEGDTTALFEELRISSSDSNNPRSFPYSVKQQCWDKADKVRGRDPDRWRRDPLGNLVFRKLVGCPGCLCHDYDHILPYSKGAFVFV</sequence>
<evidence type="ECO:0000256" key="1">
    <source>
        <dbReference type="SAM" id="MobiDB-lite"/>
    </source>
</evidence>
<accession>A0A2N9H030</accession>
<gene>
    <name evidence="2" type="ORF">FSB_LOCUS32873</name>
</gene>
<reference evidence="2" key="1">
    <citation type="submission" date="2018-02" db="EMBL/GenBank/DDBJ databases">
        <authorList>
            <person name="Cohen D.B."/>
            <person name="Kent A.D."/>
        </authorList>
    </citation>
    <scope>NUCLEOTIDE SEQUENCE</scope>
</reference>
<evidence type="ECO:0008006" key="3">
    <source>
        <dbReference type="Google" id="ProtNLM"/>
    </source>
</evidence>